<evidence type="ECO:0000313" key="9">
    <source>
        <dbReference type="EMBL" id="GLB48310.1"/>
    </source>
</evidence>
<dbReference type="InterPro" id="IPR012910">
    <property type="entry name" value="Plug_dom"/>
</dbReference>
<evidence type="ECO:0000256" key="3">
    <source>
        <dbReference type="ARBA" id="ARBA00022452"/>
    </source>
</evidence>
<evidence type="ECO:0000256" key="4">
    <source>
        <dbReference type="ARBA" id="ARBA00022692"/>
    </source>
</evidence>
<keyword evidence="6 7" id="KW-0998">Cell outer membrane</keyword>
<keyword evidence="3 7" id="KW-1134">Transmembrane beta strand</keyword>
<dbReference type="SUPFAM" id="SSF56935">
    <property type="entry name" value="Porins"/>
    <property type="match status" value="1"/>
</dbReference>
<dbReference type="NCBIfam" id="TIGR04057">
    <property type="entry name" value="SusC_RagA_signa"/>
    <property type="match status" value="1"/>
</dbReference>
<reference evidence="9" key="1">
    <citation type="submission" date="2022-07" db="EMBL/GenBank/DDBJ databases">
        <title>Taxonomy of Novel Oxalotrophic and Methylotrophic Bacteria.</title>
        <authorList>
            <person name="Sahin N."/>
            <person name="Tani A."/>
        </authorList>
    </citation>
    <scope>NUCLEOTIDE SEQUENCE</scope>
    <source>
        <strain evidence="9">Y10</strain>
    </source>
</reference>
<evidence type="ECO:0000313" key="10">
    <source>
        <dbReference type="Proteomes" id="UP001143543"/>
    </source>
</evidence>
<comment type="subcellular location">
    <subcellularLocation>
        <location evidence="1 7">Cell outer membrane</location>
        <topology evidence="1 7">Multi-pass membrane protein</topology>
    </subcellularLocation>
</comment>
<dbReference type="InterPro" id="IPR039426">
    <property type="entry name" value="TonB-dep_rcpt-like"/>
</dbReference>
<evidence type="ECO:0000256" key="2">
    <source>
        <dbReference type="ARBA" id="ARBA00022448"/>
    </source>
</evidence>
<evidence type="ECO:0000256" key="5">
    <source>
        <dbReference type="ARBA" id="ARBA00023136"/>
    </source>
</evidence>
<evidence type="ECO:0000259" key="8">
    <source>
        <dbReference type="Pfam" id="PF07715"/>
    </source>
</evidence>
<gene>
    <name evidence="9" type="ORF">Y10_06780</name>
</gene>
<accession>A0ABQ5MFX8</accession>
<keyword evidence="10" id="KW-1185">Reference proteome</keyword>
<dbReference type="EMBL" id="BRVO01000001">
    <property type="protein sequence ID" value="GLB48310.1"/>
    <property type="molecule type" value="Genomic_DNA"/>
</dbReference>
<dbReference type="InterPro" id="IPR023996">
    <property type="entry name" value="TonB-dep_OMP_SusC/RagA"/>
</dbReference>
<dbReference type="InterPro" id="IPR037066">
    <property type="entry name" value="Plug_dom_sf"/>
</dbReference>
<name>A0ABQ5MFX8_9FLAO</name>
<dbReference type="Gene3D" id="2.60.40.1120">
    <property type="entry name" value="Carboxypeptidase-like, regulatory domain"/>
    <property type="match status" value="1"/>
</dbReference>
<dbReference type="PROSITE" id="PS52016">
    <property type="entry name" value="TONB_DEPENDENT_REC_3"/>
    <property type="match status" value="1"/>
</dbReference>
<organism evidence="9 10">
    <name type="scientific">Neptunitalea lumnitzerae</name>
    <dbReference type="NCBI Taxonomy" id="2965509"/>
    <lineage>
        <taxon>Bacteria</taxon>
        <taxon>Pseudomonadati</taxon>
        <taxon>Bacteroidota</taxon>
        <taxon>Flavobacteriia</taxon>
        <taxon>Flavobacteriales</taxon>
        <taxon>Flavobacteriaceae</taxon>
        <taxon>Neptunitalea</taxon>
    </lineage>
</organism>
<feature type="domain" description="TonB-dependent receptor plug" evidence="8">
    <location>
        <begin position="128"/>
        <end position="232"/>
    </location>
</feature>
<protein>
    <submittedName>
        <fullName evidence="9">SusC/RagA family TonB-linked outer membrane protein</fullName>
    </submittedName>
</protein>
<keyword evidence="2 7" id="KW-0813">Transport</keyword>
<dbReference type="Pfam" id="PF13715">
    <property type="entry name" value="CarbopepD_reg_2"/>
    <property type="match status" value="1"/>
</dbReference>
<dbReference type="Proteomes" id="UP001143543">
    <property type="component" value="Unassembled WGS sequence"/>
</dbReference>
<evidence type="ECO:0000256" key="7">
    <source>
        <dbReference type="PROSITE-ProRule" id="PRU01360"/>
    </source>
</evidence>
<dbReference type="RefSeq" id="WP_281763959.1">
    <property type="nucleotide sequence ID" value="NZ_BRVO01000001.1"/>
</dbReference>
<dbReference type="SUPFAM" id="SSF49464">
    <property type="entry name" value="Carboxypeptidase regulatory domain-like"/>
    <property type="match status" value="1"/>
</dbReference>
<evidence type="ECO:0000256" key="6">
    <source>
        <dbReference type="ARBA" id="ARBA00023237"/>
    </source>
</evidence>
<dbReference type="NCBIfam" id="TIGR04056">
    <property type="entry name" value="OMP_RagA_SusC"/>
    <property type="match status" value="1"/>
</dbReference>
<dbReference type="InterPro" id="IPR023997">
    <property type="entry name" value="TonB-dep_OMP_SusC/RagA_CS"/>
</dbReference>
<dbReference type="Gene3D" id="2.170.130.10">
    <property type="entry name" value="TonB-dependent receptor, plug domain"/>
    <property type="match status" value="1"/>
</dbReference>
<comment type="caution">
    <text evidence="9">The sequence shown here is derived from an EMBL/GenBank/DDBJ whole genome shotgun (WGS) entry which is preliminary data.</text>
</comment>
<keyword evidence="5 7" id="KW-0472">Membrane</keyword>
<evidence type="ECO:0000256" key="1">
    <source>
        <dbReference type="ARBA" id="ARBA00004571"/>
    </source>
</evidence>
<dbReference type="InterPro" id="IPR008969">
    <property type="entry name" value="CarboxyPept-like_regulatory"/>
</dbReference>
<keyword evidence="4 7" id="KW-0812">Transmembrane</keyword>
<dbReference type="Pfam" id="PF07715">
    <property type="entry name" value="Plug"/>
    <property type="match status" value="1"/>
</dbReference>
<sequence>MITIARLLGSKKEGFQLWKLVCLVSFVVSGFSMQAQNTITGTVISGEDQSPLPGASVMVKGTSVGTSTDFDGNYSINVNKGDVLEFAYVGFVTQEIVVGDASVINVTLEVDATTLDDVVVIGYGAKKKSDLTGSVAVVEVEEAKKNITHDVAKMLQGQVAGVTVQSSGEPGGFVNLKIRGISSFRNNNPLFVIDGMLVDNPYDFAPGEIESIQVLKDASSAAIYGVRGANGVVIITTKKGKEGKLSVKLKSMYGFQTVPKEIPLTDRVGYQTITNAAYINSGQSILPGNDPSSSYFIDDVDTDWQDAAYTTGEVQNHSVSFSGGAESLTYNMNLDYFKNSSYVDTPQDYERLSTIINLTGEKGKFKYGAKVGYTSSDKENFNEYLAGTSSVINLLQAIPTMPVYDENRLGGYGGTDNFTQRAITLNVIGFNRLLENTTERKRFIGNVWTEVEVLKNLKYTFRASADRLDEMNRLYNPESDLGWYYITTADEASLNVNNYAQTTTILDNLLNYDIEVGKHKIGALAGVIQQRVKNYNHWSRGVGYSYGTIPHLEYADSQSAGEYEDEITTLSYLSRLDYSFDDTYMLTFNFRQDKSSLFTKKNNAGNFFSFSAGWKLHKTFELPEWFSTLKLRGGYGELGNNTIGVYEWYNRVNSFASYDFNDELAPGTTVVEITDSDIRWEVTTTTNAALEFGMFKDRLTFTTEYYLKTSDDLLADVPLPYSVGVVPLSITTNAAKVRNSGFEFAATYQDNPSENFGFSVSANIGTLKNEVLSIGDDDLPIYGVNSKTEVGRSIGELFAYETEGLFQSQDEIDNHAFQSGAQPGDVKFRDVNGDGLITDDDRTFQGVTIPKISYGLNFSCNYKDFDFSMFWQGAAGHKIYNGTYNSLMIGGLLNHHEDMLNFWTPDNTDTNIPRPDVLEINQNARASDRFIEKGDYIKLQNVQIGYTLPLNENKYVKRARVYAQGQNLFAITGYRGYDPDFMSDGLFSRGYDFGSFPNPRTVSLGVEVDF</sequence>
<comment type="similarity">
    <text evidence="7">Belongs to the TonB-dependent receptor family.</text>
</comment>
<dbReference type="Gene3D" id="2.40.170.20">
    <property type="entry name" value="TonB-dependent receptor, beta-barrel domain"/>
    <property type="match status" value="1"/>
</dbReference>
<dbReference type="InterPro" id="IPR036942">
    <property type="entry name" value="Beta-barrel_TonB_sf"/>
</dbReference>
<proteinExistence type="inferred from homology"/>